<feature type="domain" description="Glycosyl hydrolase 94 catalytic" evidence="2">
    <location>
        <begin position="616"/>
        <end position="1041"/>
    </location>
</feature>
<dbReference type="InterPro" id="IPR037824">
    <property type="entry name" value="GH94N_2_NdvB"/>
</dbReference>
<feature type="domain" description="Glycosyl hydrolase 94 supersandwich" evidence="1">
    <location>
        <begin position="12"/>
        <end position="268"/>
    </location>
</feature>
<dbReference type="CDD" id="cd11756">
    <property type="entry name" value="GH94N_ChvB_NdvB_1_like"/>
    <property type="match status" value="1"/>
</dbReference>
<dbReference type="RefSeq" id="WP_221048704.1">
    <property type="nucleotide sequence ID" value="NZ_AP019782.1"/>
</dbReference>
<evidence type="ECO:0000313" key="4">
    <source>
        <dbReference type="Proteomes" id="UP000824988"/>
    </source>
</evidence>
<dbReference type="InterPro" id="IPR010383">
    <property type="entry name" value="Glyco_hydrolase_94_b-supersand"/>
</dbReference>
<keyword evidence="4" id="KW-1185">Reference proteome</keyword>
<dbReference type="PANTHER" id="PTHR37469">
    <property type="entry name" value="CELLOBIONIC ACID PHOSPHORYLASE-RELATED"/>
    <property type="match status" value="1"/>
</dbReference>
<evidence type="ECO:0000259" key="1">
    <source>
        <dbReference type="Pfam" id="PF06165"/>
    </source>
</evidence>
<dbReference type="Proteomes" id="UP000824988">
    <property type="component" value="Chromosome"/>
</dbReference>
<evidence type="ECO:0000259" key="2">
    <source>
        <dbReference type="Pfam" id="PF17167"/>
    </source>
</evidence>
<gene>
    <name evidence="3" type="ORF">MoryE10_15060</name>
</gene>
<evidence type="ECO:0000313" key="3">
    <source>
        <dbReference type="EMBL" id="BBL70900.1"/>
    </source>
</evidence>
<proteinExistence type="predicted"/>
<dbReference type="InterPro" id="IPR052047">
    <property type="entry name" value="GH94_Enzymes"/>
</dbReference>
<reference evidence="3" key="1">
    <citation type="submission" date="2019-06" db="EMBL/GenBank/DDBJ databases">
        <title>Complete genome sequence of Methylogaea oryzae strain JCM16910.</title>
        <authorList>
            <person name="Asakawa S."/>
        </authorList>
    </citation>
    <scope>NUCLEOTIDE SEQUENCE</scope>
    <source>
        <strain evidence="3">E10</strain>
    </source>
</reference>
<protein>
    <recommendedName>
        <fullName evidence="5">Glycosyl transferase</fullName>
    </recommendedName>
</protein>
<dbReference type="Pfam" id="PF06165">
    <property type="entry name" value="GH94_b-supersand"/>
    <property type="match status" value="2"/>
</dbReference>
<dbReference type="InterPro" id="IPR033432">
    <property type="entry name" value="GH94_catalytic"/>
</dbReference>
<sequence>MNQQPPTSVPPSVLGDDRYRVHISASGTGWSGQGPHALTRDSADPVLDALGFFVYLRDLDAGLTWSPTPAPLGQSAEARGHAADDDTVAFRQRQAGLETLLEVSLCPNETAELRRLRLSNASDQPRRIAVTGYLEPVLAPTPADAAHPAFAKLFLQTAFDAERQVLLASRRPRGHNEVFPWLVHGLVGAGALQYETDRRRFIGRSRDLTAPQAVEMENLPGTVGNVLDPVLSLRRVVTLAPGESLELAFYLGVAPDKAQAMALADRIAAQIQQQPWQPAIPAWNAAPAPAEPPRARPHTEAAATDPALLATLHHWNGYGGFTRDGREYVIPLAPDGNGRLQGPPLPWTNAVANPTTGFLASETGAGYTWSRNSRQHRLTPWSNDPVLDPHGEAFYIRDEDDGNYWSPLPGPVPGGAYEARHGHGYSHYHHISHGLEQQAWQFVPCEDPVKITRIKIANRSGRVRRLSLFAYQQVVLGVLPQETRDNIVSEWHENPGVLLAQNLQGHEFAGGVAFASYAGRADKLHHSADRAAFIGAGGNLAMPAALTRHSRLDGRAGPGLSPCFALQAEVELQPNETLDCAFVLGEALGHEQTLALAKRYHWPLQAEEALQHAQDFWRRTLSGVQIETPVPALDLMVNGWLPYQNLSCRIWGRSAFYQSGGAYGYRDQLQDTAAMIYLRPDITRAQIVLHAGHQFLEGDVLHWWHQAPLEVGLRTRFADDLLWLPYIAAFYVKATGDWSVLDERAAYLEARQLEAGEDEAYLKPESSGQWGDVYEHCCRALDRSLTLGAHGLPLFGTGDWNDGMSRVGREGKGESVWMGFFLHNVLGEFLAVCEHRGDKARAARYEAHRTKLANALNDAGWDGEWYRRAYYDDGAVMGSKDSDECRIDALAQAWAVISGTASKERAKQAMDALEEHLISDQDKLIRLLTPPFENTPHDPGYIKGYVKGVRENGGQYTHAACWVARAMAEAGRHERAAELLEMLSPMSHAATPEDVAVYQVEPYVIAADVYGADPHVGRGGWTWYTGSAGWYYRVVLESLLGFELAGGEHIRLKPRIPKSWPGFRLDYRLPDSDTVYRIRVENAGGTASAATLDGKPVTVSDGAAHIPLSRDGAEHQVEIKLG</sequence>
<dbReference type="EMBL" id="AP019782">
    <property type="protein sequence ID" value="BBL70900.1"/>
    <property type="molecule type" value="Genomic_DNA"/>
</dbReference>
<dbReference type="Pfam" id="PF17167">
    <property type="entry name" value="Glyco_hydro_94"/>
    <property type="match status" value="1"/>
</dbReference>
<accession>A0A8D4VR65</accession>
<name>A0A8D4VR65_9GAMM</name>
<evidence type="ECO:0008006" key="5">
    <source>
        <dbReference type="Google" id="ProtNLM"/>
    </source>
</evidence>
<feature type="domain" description="Glycosyl hydrolase 94 supersandwich" evidence="1">
    <location>
        <begin position="342"/>
        <end position="601"/>
    </location>
</feature>
<dbReference type="SMART" id="SM01068">
    <property type="entry name" value="CBM_X"/>
    <property type="match status" value="1"/>
</dbReference>
<dbReference type="KEGG" id="moz:MoryE10_15060"/>
<dbReference type="PANTHER" id="PTHR37469:SF2">
    <property type="entry name" value="CELLOBIONIC ACID PHOSPHORYLASE"/>
    <property type="match status" value="1"/>
</dbReference>
<organism evidence="3 4">
    <name type="scientific">Methylogaea oryzae</name>
    <dbReference type="NCBI Taxonomy" id="1295382"/>
    <lineage>
        <taxon>Bacteria</taxon>
        <taxon>Pseudomonadati</taxon>
        <taxon>Pseudomonadota</taxon>
        <taxon>Gammaproteobacteria</taxon>
        <taxon>Methylococcales</taxon>
        <taxon>Methylococcaceae</taxon>
        <taxon>Methylogaea</taxon>
    </lineage>
</organism>
<dbReference type="AlphaFoldDB" id="A0A8D4VR65"/>